<organism evidence="1 2">
    <name type="scientific">Cuscuta epithymum</name>
    <dbReference type="NCBI Taxonomy" id="186058"/>
    <lineage>
        <taxon>Eukaryota</taxon>
        <taxon>Viridiplantae</taxon>
        <taxon>Streptophyta</taxon>
        <taxon>Embryophyta</taxon>
        <taxon>Tracheophyta</taxon>
        <taxon>Spermatophyta</taxon>
        <taxon>Magnoliopsida</taxon>
        <taxon>eudicotyledons</taxon>
        <taxon>Gunneridae</taxon>
        <taxon>Pentapetalae</taxon>
        <taxon>asterids</taxon>
        <taxon>lamiids</taxon>
        <taxon>Solanales</taxon>
        <taxon>Convolvulaceae</taxon>
        <taxon>Cuscuteae</taxon>
        <taxon>Cuscuta</taxon>
        <taxon>Cuscuta subgen. Cuscuta</taxon>
    </lineage>
</organism>
<dbReference type="EMBL" id="CAMAPF010000150">
    <property type="protein sequence ID" value="CAH9109067.1"/>
    <property type="molecule type" value="Genomic_DNA"/>
</dbReference>
<comment type="caution">
    <text evidence="1">The sequence shown here is derived from an EMBL/GenBank/DDBJ whole genome shotgun (WGS) entry which is preliminary data.</text>
</comment>
<protein>
    <submittedName>
        <fullName evidence="1">Uncharacterized protein</fullName>
    </submittedName>
</protein>
<gene>
    <name evidence="1" type="ORF">CEPIT_LOCUS18566</name>
</gene>
<reference evidence="1" key="1">
    <citation type="submission" date="2022-07" db="EMBL/GenBank/DDBJ databases">
        <authorList>
            <person name="Macas J."/>
            <person name="Novak P."/>
            <person name="Neumann P."/>
        </authorList>
    </citation>
    <scope>NUCLEOTIDE SEQUENCE</scope>
</reference>
<sequence>MLLYQFSGSLKSICWKQVGSRTFLGLPEALCNYEWLLFFFKLIYLYFNNKPLSALRISISWRSSCLEFGANGPYFILGFPFRHSSRRVNESGQPYIFPFLIPCASQH</sequence>
<proteinExistence type="predicted"/>
<evidence type="ECO:0000313" key="1">
    <source>
        <dbReference type="EMBL" id="CAH9109067.1"/>
    </source>
</evidence>
<dbReference type="Proteomes" id="UP001152523">
    <property type="component" value="Unassembled WGS sequence"/>
</dbReference>
<dbReference type="AlphaFoldDB" id="A0AAV0DTV5"/>
<evidence type="ECO:0000313" key="2">
    <source>
        <dbReference type="Proteomes" id="UP001152523"/>
    </source>
</evidence>
<accession>A0AAV0DTV5</accession>
<name>A0AAV0DTV5_9ASTE</name>
<keyword evidence="2" id="KW-1185">Reference proteome</keyword>